<dbReference type="Gene3D" id="3.20.20.450">
    <property type="entry name" value="EAL domain"/>
    <property type="match status" value="1"/>
</dbReference>
<dbReference type="SMART" id="SM00267">
    <property type="entry name" value="GGDEF"/>
    <property type="match status" value="2"/>
</dbReference>
<evidence type="ECO:0000313" key="4">
    <source>
        <dbReference type="EMBL" id="SPM41466.1"/>
    </source>
</evidence>
<dbReference type="PANTHER" id="PTHR44757:SF2">
    <property type="entry name" value="BIOFILM ARCHITECTURE MAINTENANCE PROTEIN MBAA"/>
    <property type="match status" value="1"/>
</dbReference>
<feature type="transmembrane region" description="Helical" evidence="1">
    <location>
        <begin position="748"/>
        <end position="767"/>
    </location>
</feature>
<feature type="transmembrane region" description="Helical" evidence="1">
    <location>
        <begin position="209"/>
        <end position="227"/>
    </location>
</feature>
<organism evidence="4 5">
    <name type="scientific">Mycobacterium numidiamassiliense</name>
    <dbReference type="NCBI Taxonomy" id="1841861"/>
    <lineage>
        <taxon>Bacteria</taxon>
        <taxon>Bacillati</taxon>
        <taxon>Actinomycetota</taxon>
        <taxon>Actinomycetes</taxon>
        <taxon>Mycobacteriales</taxon>
        <taxon>Mycobacteriaceae</taxon>
        <taxon>Mycobacterium</taxon>
    </lineage>
</organism>
<feature type="transmembrane region" description="Helical" evidence="1">
    <location>
        <begin position="145"/>
        <end position="165"/>
    </location>
</feature>
<dbReference type="InterPro" id="IPR000160">
    <property type="entry name" value="GGDEF_dom"/>
</dbReference>
<feature type="transmembrane region" description="Helical" evidence="1">
    <location>
        <begin position="621"/>
        <end position="642"/>
    </location>
</feature>
<dbReference type="OrthoDB" id="23692at2"/>
<dbReference type="Gene3D" id="3.30.70.270">
    <property type="match status" value="2"/>
</dbReference>
<dbReference type="InterPro" id="IPR043128">
    <property type="entry name" value="Rev_trsase/Diguanyl_cyclase"/>
</dbReference>
<accession>A0A2U3PCJ7</accession>
<feature type="transmembrane region" description="Helical" evidence="1">
    <location>
        <begin position="687"/>
        <end position="709"/>
    </location>
</feature>
<dbReference type="RefSeq" id="WP_077080068.1">
    <property type="nucleotide sequence ID" value="NZ_FUEZ01000004.1"/>
</dbReference>
<dbReference type="PANTHER" id="PTHR44757">
    <property type="entry name" value="DIGUANYLATE CYCLASE DGCP"/>
    <property type="match status" value="1"/>
</dbReference>
<feature type="transmembrane region" description="Helical" evidence="1">
    <location>
        <begin position="20"/>
        <end position="41"/>
    </location>
</feature>
<dbReference type="InterPro" id="IPR001633">
    <property type="entry name" value="EAL_dom"/>
</dbReference>
<evidence type="ECO:0000313" key="5">
    <source>
        <dbReference type="Proteomes" id="UP000240424"/>
    </source>
</evidence>
<feature type="transmembrane region" description="Helical" evidence="1">
    <location>
        <begin position="812"/>
        <end position="828"/>
    </location>
</feature>
<dbReference type="PROSITE" id="PS50883">
    <property type="entry name" value="EAL"/>
    <property type="match status" value="1"/>
</dbReference>
<feature type="transmembrane region" description="Helical" evidence="1">
    <location>
        <begin position="271"/>
        <end position="292"/>
    </location>
</feature>
<dbReference type="SMART" id="SM00052">
    <property type="entry name" value="EAL"/>
    <property type="match status" value="1"/>
</dbReference>
<feature type="transmembrane region" description="Helical" evidence="1">
    <location>
        <begin position="79"/>
        <end position="101"/>
    </location>
</feature>
<evidence type="ECO:0000256" key="1">
    <source>
        <dbReference type="SAM" id="Phobius"/>
    </source>
</evidence>
<dbReference type="Pfam" id="PF00563">
    <property type="entry name" value="EAL"/>
    <property type="match status" value="1"/>
</dbReference>
<feature type="transmembrane region" description="Helical" evidence="1">
    <location>
        <begin position="177"/>
        <end position="197"/>
    </location>
</feature>
<name>A0A2U3PCJ7_9MYCO</name>
<evidence type="ECO:0000259" key="3">
    <source>
        <dbReference type="PROSITE" id="PS50887"/>
    </source>
</evidence>
<dbReference type="Pfam" id="PF00990">
    <property type="entry name" value="GGDEF"/>
    <property type="match status" value="2"/>
</dbReference>
<protein>
    <submittedName>
        <fullName evidence="4">Cyclic diguanylate phosphodiesterase domain-containing protein</fullName>
    </submittedName>
</protein>
<dbReference type="InterPro" id="IPR029787">
    <property type="entry name" value="Nucleotide_cyclase"/>
</dbReference>
<dbReference type="SUPFAM" id="SSF141868">
    <property type="entry name" value="EAL domain-like"/>
    <property type="match status" value="1"/>
</dbReference>
<dbReference type="CDD" id="cd01948">
    <property type="entry name" value="EAL"/>
    <property type="match status" value="1"/>
</dbReference>
<feature type="transmembrane region" description="Helical" evidence="1">
    <location>
        <begin position="53"/>
        <end position="70"/>
    </location>
</feature>
<keyword evidence="1" id="KW-0472">Membrane</keyword>
<sequence length="1306" mass="139224">MNRWTGNPWQRFGLATRIGWSIVVGYTIAASLIAASSLLGWTGAYATRPIDEFVTLVCVLFAGACAAYAARSAAGRRRLGWLAMVVAAAGWAIGEFIWAVYDVRPDLDHATHPAAAEIVLLAWPIGAMASLVLLSNLNRHSQRRLALDGLILATSLFVVSWVFVLDEQLHKGTGSQLATLAEVFNDVVLLTTAILMLSRGQPGERPSRSLVACGTATISVADIATVFDTGIGSYHVSDLGDLGRVAGLGLIALAALSSVNESPTASGRSAVLSRALLSLPYVPLLLAAAVGLGHAVGLMAHGPMLFALAILVAAVLARQFVVLIENQKLLTEVAREAFRDSLTGLPNRAHFLHRLEEAVARKGSDTNPIAVLCLDLDNFKSVNDALGHPAGDELLVCVAGRLSAAVGEMGVVARLGGDEFAVLVEGPVAQTQATARRVLAAFRPQIVIENVPVAVQPSIGFTVATAESDCSVDQLLRHADLAMYAAKRAGGQCIRSFVDDASFPHTLTQSAGEVSALDDWAAPPIVPATTAVAPPPIAQPATPAEGQPRTADDGVRWSPLPVRIILWLLIIGVFAFAVTSFVDPQESHTALFARSLYSVLNLMAAGLIALRAWLLAADRLAWALIAIGMTCSAIGDVVYGLWVPDGQSPSVADPEYLAFYPFVYLGLLLLLRARLKWVPIPVRLDPLVCGLAIAALAVALRAGPFRAAAARAPDTVLVGLIYPWGDLVLLALAASILPILGWRSGFRWVLLFVGLVGFAVADTAYLFETSAGSYRIGSTLDALWPASSLLVAMASCYPRLSVPPPRRGPGSYAVPVAWAAVALLVAVWDQNSRLANLLGGLSLITVAVRFSLTFRDVRMEADSHLHAMTDELTTLPNRRSLATALTALSGSGPASPGVAIKMSSRKALLLVSVAAVDEINDTLGGHLGDELLRHIANRLARTVRRGDLLARVSADEFAILLAERSDLIGARTQAGRVLEALADPFELDPVTARVDARVAIALYPDHCDHPQDLLGRAETAIGHAKSAVSKVAVYESAFEAYRENDPGLLAELRTALFNGDQPALHYQPKIDGIDGSVHSVEALLRWRHPRRGLLQPEEFLPAAERAGLMRKLSDRTLKLALQQIRLWRDRGIVSSVAVNLSTTNLLDLELVGTIEQLLLAEGLPADALIVEITESALVDSARSRNTVAELRRIGVRVSIDDYGTGWSSLARLQDVSVDELKLDRVFVARLAYDARSVAIVRSTVALADSLGADLVAEGVEDEVTLSALHRFGCTITQGYVHTPPLSPDDLEQWVSEHVAQPNPAHP</sequence>
<feature type="transmembrane region" description="Helical" evidence="1">
    <location>
        <begin position="657"/>
        <end position="675"/>
    </location>
</feature>
<gene>
    <name evidence="4" type="ORF">MNAB215_3671</name>
</gene>
<feature type="transmembrane region" description="Helical" evidence="1">
    <location>
        <begin position="721"/>
        <end position="741"/>
    </location>
</feature>
<feature type="domain" description="GGDEF" evidence="3">
    <location>
        <begin position="367"/>
        <end position="499"/>
    </location>
</feature>
<feature type="transmembrane region" description="Helical" evidence="1">
    <location>
        <begin position="564"/>
        <end position="582"/>
    </location>
</feature>
<feature type="transmembrane region" description="Helical" evidence="1">
    <location>
        <begin position="304"/>
        <end position="324"/>
    </location>
</feature>
<feature type="transmembrane region" description="Helical" evidence="1">
    <location>
        <begin position="594"/>
        <end position="614"/>
    </location>
</feature>
<dbReference type="InterPro" id="IPR035919">
    <property type="entry name" value="EAL_sf"/>
</dbReference>
<dbReference type="CDD" id="cd01949">
    <property type="entry name" value="GGDEF"/>
    <property type="match status" value="2"/>
</dbReference>
<evidence type="ECO:0000259" key="2">
    <source>
        <dbReference type="PROSITE" id="PS50883"/>
    </source>
</evidence>
<feature type="domain" description="GGDEF" evidence="3">
    <location>
        <begin position="904"/>
        <end position="1036"/>
    </location>
</feature>
<proteinExistence type="predicted"/>
<dbReference type="EMBL" id="FUEZ01000004">
    <property type="protein sequence ID" value="SPM41466.1"/>
    <property type="molecule type" value="Genomic_DNA"/>
</dbReference>
<keyword evidence="1" id="KW-1133">Transmembrane helix</keyword>
<feature type="transmembrane region" description="Helical" evidence="1">
    <location>
        <begin position="113"/>
        <end position="133"/>
    </location>
</feature>
<dbReference type="InterPro" id="IPR052155">
    <property type="entry name" value="Biofilm_reg_signaling"/>
</dbReference>
<dbReference type="SUPFAM" id="SSF55073">
    <property type="entry name" value="Nucleotide cyclase"/>
    <property type="match status" value="2"/>
</dbReference>
<dbReference type="PROSITE" id="PS50887">
    <property type="entry name" value="GGDEF"/>
    <property type="match status" value="2"/>
</dbReference>
<feature type="domain" description="EAL" evidence="2">
    <location>
        <begin position="1045"/>
        <end position="1298"/>
    </location>
</feature>
<dbReference type="NCBIfam" id="TIGR00254">
    <property type="entry name" value="GGDEF"/>
    <property type="match status" value="2"/>
</dbReference>
<keyword evidence="1" id="KW-0812">Transmembrane</keyword>
<dbReference type="Proteomes" id="UP000240424">
    <property type="component" value="Unassembled WGS sequence"/>
</dbReference>
<feature type="transmembrane region" description="Helical" evidence="1">
    <location>
        <begin position="242"/>
        <end position="259"/>
    </location>
</feature>
<keyword evidence="5" id="KW-1185">Reference proteome</keyword>
<feature type="transmembrane region" description="Helical" evidence="1">
    <location>
        <begin position="834"/>
        <end position="852"/>
    </location>
</feature>
<dbReference type="STRING" id="1841861.GCA_900157365_01991"/>
<reference evidence="4 5" key="1">
    <citation type="submission" date="2017-01" db="EMBL/GenBank/DDBJ databases">
        <authorList>
            <consortium name="Urmite Genomes"/>
        </authorList>
    </citation>
    <scope>NUCLEOTIDE SEQUENCE [LARGE SCALE GENOMIC DNA]</scope>
    <source>
        <strain evidence="4 5">AB215</strain>
    </source>
</reference>